<feature type="region of interest" description="Disordered" evidence="1">
    <location>
        <begin position="433"/>
        <end position="457"/>
    </location>
</feature>
<dbReference type="OrthoDB" id="6776294at2759"/>
<protein>
    <submittedName>
        <fullName evidence="2">Uncharacterized protein</fullName>
    </submittedName>
</protein>
<keyword evidence="3" id="KW-1185">Reference proteome</keyword>
<dbReference type="Proteomes" id="UP000792457">
    <property type="component" value="Unassembled WGS sequence"/>
</dbReference>
<proteinExistence type="predicted"/>
<accession>A0A8K0KJQ2</accession>
<evidence type="ECO:0000313" key="2">
    <source>
        <dbReference type="EMBL" id="KAG8235538.1"/>
    </source>
</evidence>
<feature type="compositionally biased region" description="Basic residues" evidence="1">
    <location>
        <begin position="438"/>
        <end position="457"/>
    </location>
</feature>
<dbReference type="EMBL" id="KZ308920">
    <property type="protein sequence ID" value="KAG8235538.1"/>
    <property type="molecule type" value="Genomic_DNA"/>
</dbReference>
<sequence>MSNLAIIDKVQGKWVLVEFGVSDGNELPTVTAIPGHWLVVVNQSLKAYFPEHFSYAKLKSVISKNAKYEESWPIFGIKFVVPVPYDTYQAARKDEHEVVDIEGMNLEEFASRKLGRSLDKCTRRPQRHRYAKPARKKSAIDLKFLVKERRIRKGIRTCGAAECRTSVSCSPLSSPPKNSKTAFVLEKNTSCEALNSDDMSQKVEPEELSCSPQHNFDGSSDTEIALLVSKENGENVLMDLLLEVLERQGKIEEKMEQSCKILNDKIDNCAQSVAELSSVFASMKQQSMESLTVEEQMVLTKGFQFPIQAKRELYEFNELLISDRHYKSFMVSYSKDRMTIPVKEGPLQTCFNVLANSIMKFLIHNDLALQYNLKGRPNSPKDSFENLSGVLDMIFQAMKEKLKLINADISTEQCSHAVGEWLRQAKGRTVEALEKRRHDQARRRKKQREGKGRRVTM</sequence>
<reference evidence="2" key="1">
    <citation type="submission" date="2013-04" db="EMBL/GenBank/DDBJ databases">
        <authorList>
            <person name="Qu J."/>
            <person name="Murali S.C."/>
            <person name="Bandaranaike D."/>
            <person name="Bellair M."/>
            <person name="Blankenburg K."/>
            <person name="Chao H."/>
            <person name="Dinh H."/>
            <person name="Doddapaneni H."/>
            <person name="Downs B."/>
            <person name="Dugan-Rocha S."/>
            <person name="Elkadiri S."/>
            <person name="Gnanaolivu R.D."/>
            <person name="Hernandez B."/>
            <person name="Javaid M."/>
            <person name="Jayaseelan J.C."/>
            <person name="Lee S."/>
            <person name="Li M."/>
            <person name="Ming W."/>
            <person name="Munidasa M."/>
            <person name="Muniz J."/>
            <person name="Nguyen L."/>
            <person name="Ongeri F."/>
            <person name="Osuji N."/>
            <person name="Pu L.-L."/>
            <person name="Puazo M."/>
            <person name="Qu C."/>
            <person name="Quiroz J."/>
            <person name="Raj R."/>
            <person name="Weissenberger G."/>
            <person name="Xin Y."/>
            <person name="Zou X."/>
            <person name="Han Y."/>
            <person name="Richards S."/>
            <person name="Worley K."/>
            <person name="Muzny D."/>
            <person name="Gibbs R."/>
        </authorList>
    </citation>
    <scope>NUCLEOTIDE SEQUENCE</scope>
    <source>
        <strain evidence="2">Sampled in the wild</strain>
    </source>
</reference>
<gene>
    <name evidence="2" type="ORF">J437_LFUL013500</name>
</gene>
<organism evidence="2 3">
    <name type="scientific">Ladona fulva</name>
    <name type="common">Scarce chaser dragonfly</name>
    <name type="synonym">Libellula fulva</name>
    <dbReference type="NCBI Taxonomy" id="123851"/>
    <lineage>
        <taxon>Eukaryota</taxon>
        <taxon>Metazoa</taxon>
        <taxon>Ecdysozoa</taxon>
        <taxon>Arthropoda</taxon>
        <taxon>Hexapoda</taxon>
        <taxon>Insecta</taxon>
        <taxon>Pterygota</taxon>
        <taxon>Palaeoptera</taxon>
        <taxon>Odonata</taxon>
        <taxon>Epiprocta</taxon>
        <taxon>Anisoptera</taxon>
        <taxon>Libelluloidea</taxon>
        <taxon>Libellulidae</taxon>
        <taxon>Ladona</taxon>
    </lineage>
</organism>
<comment type="caution">
    <text evidence="2">The sequence shown here is derived from an EMBL/GenBank/DDBJ whole genome shotgun (WGS) entry which is preliminary data.</text>
</comment>
<dbReference type="AlphaFoldDB" id="A0A8K0KJQ2"/>
<reference evidence="2" key="2">
    <citation type="submission" date="2017-10" db="EMBL/GenBank/DDBJ databases">
        <title>Ladona fulva Genome sequencing and assembly.</title>
        <authorList>
            <person name="Murali S."/>
            <person name="Richards S."/>
            <person name="Bandaranaike D."/>
            <person name="Bellair M."/>
            <person name="Blankenburg K."/>
            <person name="Chao H."/>
            <person name="Dinh H."/>
            <person name="Doddapaneni H."/>
            <person name="Dugan-Rocha S."/>
            <person name="Elkadiri S."/>
            <person name="Gnanaolivu R."/>
            <person name="Hernandez B."/>
            <person name="Skinner E."/>
            <person name="Javaid M."/>
            <person name="Lee S."/>
            <person name="Li M."/>
            <person name="Ming W."/>
            <person name="Munidasa M."/>
            <person name="Muniz J."/>
            <person name="Nguyen L."/>
            <person name="Hughes D."/>
            <person name="Osuji N."/>
            <person name="Pu L.-L."/>
            <person name="Puazo M."/>
            <person name="Qu C."/>
            <person name="Quiroz J."/>
            <person name="Raj R."/>
            <person name="Weissenberger G."/>
            <person name="Xin Y."/>
            <person name="Zou X."/>
            <person name="Han Y."/>
            <person name="Worley K."/>
            <person name="Muzny D."/>
            <person name="Gibbs R."/>
        </authorList>
    </citation>
    <scope>NUCLEOTIDE SEQUENCE</scope>
    <source>
        <strain evidence="2">Sampled in the wild</strain>
    </source>
</reference>
<evidence type="ECO:0000313" key="3">
    <source>
        <dbReference type="Proteomes" id="UP000792457"/>
    </source>
</evidence>
<evidence type="ECO:0000256" key="1">
    <source>
        <dbReference type="SAM" id="MobiDB-lite"/>
    </source>
</evidence>
<name>A0A8K0KJQ2_LADFU</name>